<dbReference type="GO" id="GO:0008233">
    <property type="term" value="F:peptidase activity"/>
    <property type="evidence" value="ECO:0007669"/>
    <property type="project" value="UniProtKB-KW"/>
</dbReference>
<dbReference type="Pfam" id="PF14237">
    <property type="entry name" value="GYF_2"/>
    <property type="match status" value="1"/>
</dbReference>
<dbReference type="STRING" id="1391627.SAMN05216464_111230"/>
<feature type="region of interest" description="Disordered" evidence="1">
    <location>
        <begin position="289"/>
        <end position="311"/>
    </location>
</feature>
<dbReference type="InterPro" id="IPR036013">
    <property type="entry name" value="Band_7/SPFH_dom_sf"/>
</dbReference>
<proteinExistence type="predicted"/>
<feature type="domain" description="SPFH" evidence="2">
    <location>
        <begin position="26"/>
        <end position="236"/>
    </location>
</feature>
<dbReference type="Gene3D" id="3.30.479.30">
    <property type="entry name" value="Band 7 domain"/>
    <property type="match status" value="1"/>
</dbReference>
<dbReference type="Pfam" id="PF13421">
    <property type="entry name" value="Band_7_1"/>
    <property type="match status" value="1"/>
</dbReference>
<dbReference type="Proteomes" id="UP000199072">
    <property type="component" value="Unassembled WGS sequence"/>
</dbReference>
<keyword evidence="5" id="KW-1185">Reference proteome</keyword>
<evidence type="ECO:0000259" key="2">
    <source>
        <dbReference type="Pfam" id="PF13421"/>
    </source>
</evidence>
<gene>
    <name evidence="4" type="ORF">SAMN05216464_111230</name>
</gene>
<evidence type="ECO:0000256" key="1">
    <source>
        <dbReference type="SAM" id="MobiDB-lite"/>
    </source>
</evidence>
<dbReference type="GO" id="GO:0006508">
    <property type="term" value="P:proteolysis"/>
    <property type="evidence" value="ECO:0007669"/>
    <property type="project" value="UniProtKB-KW"/>
</dbReference>
<feature type="compositionally biased region" description="Polar residues" evidence="1">
    <location>
        <begin position="289"/>
        <end position="299"/>
    </location>
</feature>
<protein>
    <submittedName>
        <fullName evidence="4">Membrane protease subunit, stomatin/prohibitin family, contains C-terminal Zn-ribbon domain</fullName>
    </submittedName>
</protein>
<evidence type="ECO:0000259" key="3">
    <source>
        <dbReference type="Pfam" id="PF14237"/>
    </source>
</evidence>
<keyword evidence="4" id="KW-0378">Hydrolase</keyword>
<reference evidence="4 5" key="1">
    <citation type="submission" date="2016-10" db="EMBL/GenBank/DDBJ databases">
        <authorList>
            <person name="de Groot N.N."/>
        </authorList>
    </citation>
    <scope>NUCLEOTIDE SEQUENCE [LARGE SCALE GENOMIC DNA]</scope>
    <source>
        <strain evidence="4 5">47C3B</strain>
    </source>
</reference>
<dbReference type="PANTHER" id="PTHR37826">
    <property type="entry name" value="FLOTILLIN BAND_7_5 DOMAIN PROTEIN"/>
    <property type="match status" value="1"/>
</dbReference>
<name>A0A1G7HHQ4_9SPHI</name>
<dbReference type="EMBL" id="FNAI01000011">
    <property type="protein sequence ID" value="SDE99856.1"/>
    <property type="molecule type" value="Genomic_DNA"/>
</dbReference>
<feature type="domain" description="GYF" evidence="3">
    <location>
        <begin position="313"/>
        <end position="362"/>
    </location>
</feature>
<dbReference type="InterPro" id="IPR033880">
    <property type="entry name" value="SPFH_YdjI"/>
</dbReference>
<accession>A0A1G7HHQ4</accession>
<evidence type="ECO:0000313" key="4">
    <source>
        <dbReference type="EMBL" id="SDE99856.1"/>
    </source>
</evidence>
<dbReference type="InterPro" id="IPR025640">
    <property type="entry name" value="GYF_2"/>
</dbReference>
<dbReference type="CDD" id="cd03408">
    <property type="entry name" value="SPFH_like_u1"/>
    <property type="match status" value="1"/>
</dbReference>
<dbReference type="OrthoDB" id="9764015at2"/>
<keyword evidence="4" id="KW-0645">Protease</keyword>
<evidence type="ECO:0000313" key="5">
    <source>
        <dbReference type="Proteomes" id="UP000199072"/>
    </source>
</evidence>
<dbReference type="SUPFAM" id="SSF117892">
    <property type="entry name" value="Band 7/SPFH domain"/>
    <property type="match status" value="1"/>
</dbReference>
<dbReference type="AlphaFoldDB" id="A0A1G7HHQ4"/>
<dbReference type="RefSeq" id="WP_091152660.1">
    <property type="nucleotide sequence ID" value="NZ_FNAI01000011.1"/>
</dbReference>
<organism evidence="4 5">
    <name type="scientific">Mucilaginibacter pineti</name>
    <dbReference type="NCBI Taxonomy" id="1391627"/>
    <lineage>
        <taxon>Bacteria</taxon>
        <taxon>Pseudomonadati</taxon>
        <taxon>Bacteroidota</taxon>
        <taxon>Sphingobacteriia</taxon>
        <taxon>Sphingobacteriales</taxon>
        <taxon>Sphingobacteriaceae</taxon>
        <taxon>Mucilaginibacter</taxon>
    </lineage>
</organism>
<dbReference type="PANTHER" id="PTHR37826:SF2">
    <property type="entry name" value="ZINC-RIBBON DOMAIN-CONTAINING PROTEIN"/>
    <property type="match status" value="1"/>
</dbReference>
<sequence length="376" mass="41168">MGIFSRLLNEFIDVIEWVDTTQNTLIWKFPRQDNAIKMGAKLTVRESQIAIFMNEGRIADIFAPGLYELHTQNMPIMTTLESWKYGFDSPFKADVFFVSTRQFTNQKWGTKNPVMIRDAEFGPVRLRAFGSYNFKVQDAKMFLQQISATNPDFIVEDINEQLRNIAVSRGMDAVAASKIAILDLAANYDEVGKIITDKIQPDFAELGLNLTKLLVENISLPPEVEEVLDKRSSMGILGNLGAYAQFQAANAMEKSAENTIGGNLGAAGMGLGVGAAMMGQIGNVFQQNKFDGNSPNAGQANDGPPPIAPSVQYFVAKDGKSEGPYSLDEISRMADGKTLDEGSMVWKKGMAAWAAASTVTELAELFKNMPPPIPNA</sequence>